<dbReference type="Proteomes" id="UP000824219">
    <property type="component" value="Linkage Group LG27"/>
</dbReference>
<sequence>MRRGDETVSQLSLITAQEDDQTPSVYGDVKQKSLWKFCIVLKKSQDPQNIRMHGVMELLQPSCHLKPVWCPLKEQMSTGDMVKLIF</sequence>
<organism evidence="1 2">
    <name type="scientific">Hemibagrus wyckioides</name>
    <dbReference type="NCBI Taxonomy" id="337641"/>
    <lineage>
        <taxon>Eukaryota</taxon>
        <taxon>Metazoa</taxon>
        <taxon>Chordata</taxon>
        <taxon>Craniata</taxon>
        <taxon>Vertebrata</taxon>
        <taxon>Euteleostomi</taxon>
        <taxon>Actinopterygii</taxon>
        <taxon>Neopterygii</taxon>
        <taxon>Teleostei</taxon>
        <taxon>Ostariophysi</taxon>
        <taxon>Siluriformes</taxon>
        <taxon>Bagridae</taxon>
        <taxon>Hemibagrus</taxon>
    </lineage>
</organism>
<accession>A0A9D3N3A2</accession>
<comment type="caution">
    <text evidence="1">The sequence shown here is derived from an EMBL/GenBank/DDBJ whole genome shotgun (WGS) entry which is preliminary data.</text>
</comment>
<dbReference type="AlphaFoldDB" id="A0A9D3N3A2"/>
<reference evidence="1 2" key="1">
    <citation type="submission" date="2021-06" db="EMBL/GenBank/DDBJ databases">
        <title>Chromosome-level genome assembly of the red-tail catfish (Hemibagrus wyckioides).</title>
        <authorList>
            <person name="Shao F."/>
        </authorList>
    </citation>
    <scope>NUCLEOTIDE SEQUENCE [LARGE SCALE GENOMIC DNA]</scope>
    <source>
        <strain evidence="1">EC202008001</strain>
        <tissue evidence="1">Blood</tissue>
    </source>
</reference>
<name>A0A9D3N3A2_9TELE</name>
<keyword evidence="2" id="KW-1185">Reference proteome</keyword>
<gene>
    <name evidence="1" type="ORF">KOW79_021115</name>
</gene>
<evidence type="ECO:0000313" key="1">
    <source>
        <dbReference type="EMBL" id="KAG7315027.1"/>
    </source>
</evidence>
<dbReference type="EMBL" id="JAHKSW010000027">
    <property type="protein sequence ID" value="KAG7315027.1"/>
    <property type="molecule type" value="Genomic_DNA"/>
</dbReference>
<protein>
    <submittedName>
        <fullName evidence="1">Uncharacterized protein</fullName>
    </submittedName>
</protein>
<proteinExistence type="predicted"/>
<evidence type="ECO:0000313" key="2">
    <source>
        <dbReference type="Proteomes" id="UP000824219"/>
    </source>
</evidence>